<feature type="region of interest" description="Disordered" evidence="1">
    <location>
        <begin position="1"/>
        <end position="35"/>
    </location>
</feature>
<sequence>MPPRSSQSSDLQAEVANLPRDIGPESSPTSNKQLNLPSEIALWKSNPKLYIQQERQKTAIRTRDSKMMAAATLG</sequence>
<dbReference type="Proteomes" id="UP000664132">
    <property type="component" value="Unassembled WGS sequence"/>
</dbReference>
<accession>A0A8H7WK92</accession>
<gene>
    <name evidence="2" type="ORF">IFR04_000723</name>
</gene>
<keyword evidence="3" id="KW-1185">Reference proteome</keyword>
<evidence type="ECO:0000313" key="2">
    <source>
        <dbReference type="EMBL" id="KAG4426257.1"/>
    </source>
</evidence>
<name>A0A8H7WK92_9HELO</name>
<evidence type="ECO:0000313" key="3">
    <source>
        <dbReference type="Proteomes" id="UP000664132"/>
    </source>
</evidence>
<dbReference type="AlphaFoldDB" id="A0A8H7WK92"/>
<reference evidence="2" key="1">
    <citation type="submission" date="2021-02" db="EMBL/GenBank/DDBJ databases">
        <title>Genome sequence Cadophora malorum strain M34.</title>
        <authorList>
            <person name="Stefanovic E."/>
            <person name="Vu D."/>
            <person name="Scully C."/>
            <person name="Dijksterhuis J."/>
            <person name="Roader J."/>
            <person name="Houbraken J."/>
        </authorList>
    </citation>
    <scope>NUCLEOTIDE SEQUENCE</scope>
    <source>
        <strain evidence="2">M34</strain>
    </source>
</reference>
<feature type="compositionally biased region" description="Polar residues" evidence="1">
    <location>
        <begin position="26"/>
        <end position="35"/>
    </location>
</feature>
<organism evidence="2 3">
    <name type="scientific">Cadophora malorum</name>
    <dbReference type="NCBI Taxonomy" id="108018"/>
    <lineage>
        <taxon>Eukaryota</taxon>
        <taxon>Fungi</taxon>
        <taxon>Dikarya</taxon>
        <taxon>Ascomycota</taxon>
        <taxon>Pezizomycotina</taxon>
        <taxon>Leotiomycetes</taxon>
        <taxon>Helotiales</taxon>
        <taxon>Ploettnerulaceae</taxon>
        <taxon>Cadophora</taxon>
    </lineage>
</organism>
<protein>
    <submittedName>
        <fullName evidence="2">Uncharacterized protein</fullName>
    </submittedName>
</protein>
<comment type="caution">
    <text evidence="2">The sequence shown here is derived from an EMBL/GenBank/DDBJ whole genome shotgun (WGS) entry which is preliminary data.</text>
</comment>
<feature type="compositionally biased region" description="Polar residues" evidence="1">
    <location>
        <begin position="1"/>
        <end position="11"/>
    </location>
</feature>
<evidence type="ECO:0000256" key="1">
    <source>
        <dbReference type="SAM" id="MobiDB-lite"/>
    </source>
</evidence>
<dbReference type="EMBL" id="JAFJYH010000004">
    <property type="protein sequence ID" value="KAG4426257.1"/>
    <property type="molecule type" value="Genomic_DNA"/>
</dbReference>
<proteinExistence type="predicted"/>